<reference evidence="2 3" key="1">
    <citation type="submission" date="2016-04" db="EMBL/GenBank/DDBJ databases">
        <title>Draft genome sequence of Janthinobacterium psychrotolerans sp. nov., isolated from freshwater sediments in Denmark.</title>
        <authorList>
            <person name="Gong X."/>
            <person name="Skrivergaard S."/>
            <person name="Korsgaard B.S."/>
            <person name="Schreiber L."/>
            <person name="Marshall I.P."/>
            <person name="Finster K."/>
            <person name="Schramm A."/>
        </authorList>
    </citation>
    <scope>NUCLEOTIDE SEQUENCE [LARGE SCALE GENOMIC DNA]</scope>
    <source>
        <strain evidence="2 3">S3-2</strain>
    </source>
</reference>
<dbReference type="PATRIC" id="fig|1747903.4.peg.3455"/>
<feature type="domain" description="N-acetyltransferase" evidence="1">
    <location>
        <begin position="4"/>
        <end position="165"/>
    </location>
</feature>
<organism evidence="2 3">
    <name type="scientific">Janthinobacterium psychrotolerans</name>
    <dbReference type="NCBI Taxonomy" id="1747903"/>
    <lineage>
        <taxon>Bacteria</taxon>
        <taxon>Pseudomonadati</taxon>
        <taxon>Pseudomonadota</taxon>
        <taxon>Betaproteobacteria</taxon>
        <taxon>Burkholderiales</taxon>
        <taxon>Oxalobacteraceae</taxon>
        <taxon>Janthinobacterium</taxon>
    </lineage>
</organism>
<dbReference type="EMBL" id="LOCQ01000051">
    <property type="protein sequence ID" value="OBV39839.1"/>
    <property type="molecule type" value="Genomic_DNA"/>
</dbReference>
<proteinExistence type="predicted"/>
<evidence type="ECO:0000259" key="1">
    <source>
        <dbReference type="PROSITE" id="PS51186"/>
    </source>
</evidence>
<keyword evidence="2" id="KW-0808">Transferase</keyword>
<dbReference type="InterPro" id="IPR000182">
    <property type="entry name" value="GNAT_dom"/>
</dbReference>
<dbReference type="STRING" id="1747903.ASR47_101261"/>
<dbReference type="AlphaFoldDB" id="A0A1A7C472"/>
<dbReference type="Gene3D" id="3.40.630.30">
    <property type="match status" value="1"/>
</dbReference>
<sequence length="172" mass="18807">MKEIEIRPAVEADFDAMWAIFRTLVAAGDTYTFDAATTREACHAYWFGPGVQSFVAMMGSERLLGMYKLVANQAGHGNHVASASFMVDPAAQGVGVGRMLGVHCIAEAQRAGFLAMQFNFVVSTNLAAVTLWKKLGFTVVGTLPMAYRHAQLGYVDAYVMYRLLSDPMQWPA</sequence>
<dbReference type="PANTHER" id="PTHR43138:SF1">
    <property type="entry name" value="N-ACETYLTRANSFERASE ACA1"/>
    <property type="match status" value="1"/>
</dbReference>
<accession>A0A1A7C472</accession>
<dbReference type="PANTHER" id="PTHR43138">
    <property type="entry name" value="ACETYLTRANSFERASE, GNAT FAMILY"/>
    <property type="match status" value="1"/>
</dbReference>
<dbReference type="SUPFAM" id="SSF55729">
    <property type="entry name" value="Acyl-CoA N-acyltransferases (Nat)"/>
    <property type="match status" value="1"/>
</dbReference>
<dbReference type="PROSITE" id="PS51186">
    <property type="entry name" value="GNAT"/>
    <property type="match status" value="1"/>
</dbReference>
<name>A0A1A7C472_9BURK</name>
<dbReference type="OrthoDB" id="9788300at2"/>
<keyword evidence="3" id="KW-1185">Reference proteome</keyword>
<dbReference type="Pfam" id="PF00583">
    <property type="entry name" value="Acetyltransf_1"/>
    <property type="match status" value="1"/>
</dbReference>
<gene>
    <name evidence="2" type="ORF">ASR47_101261</name>
</gene>
<dbReference type="InterPro" id="IPR016181">
    <property type="entry name" value="Acyl_CoA_acyltransferase"/>
</dbReference>
<keyword evidence="2" id="KW-0012">Acyltransferase</keyword>
<evidence type="ECO:0000313" key="3">
    <source>
        <dbReference type="Proteomes" id="UP000092713"/>
    </source>
</evidence>
<dbReference type="Proteomes" id="UP000092713">
    <property type="component" value="Unassembled WGS sequence"/>
</dbReference>
<dbReference type="InterPro" id="IPR052742">
    <property type="entry name" value="Mito_N-acetyltransferase"/>
</dbReference>
<protein>
    <submittedName>
        <fullName evidence="2">L-amino acid N-acyltransferase YncA</fullName>
    </submittedName>
</protein>
<dbReference type="RefSeq" id="WP_065307489.1">
    <property type="nucleotide sequence ID" value="NZ_LOCQ01000051.1"/>
</dbReference>
<comment type="caution">
    <text evidence="2">The sequence shown here is derived from an EMBL/GenBank/DDBJ whole genome shotgun (WGS) entry which is preliminary data.</text>
</comment>
<dbReference type="GO" id="GO:0016747">
    <property type="term" value="F:acyltransferase activity, transferring groups other than amino-acyl groups"/>
    <property type="evidence" value="ECO:0007669"/>
    <property type="project" value="InterPro"/>
</dbReference>
<evidence type="ECO:0000313" key="2">
    <source>
        <dbReference type="EMBL" id="OBV39839.1"/>
    </source>
</evidence>